<gene>
    <name evidence="6" type="ORF">EH243_02340</name>
</gene>
<name>A0A430KU97_9GAMM</name>
<dbReference type="Proteomes" id="UP000283087">
    <property type="component" value="Unassembled WGS sequence"/>
</dbReference>
<keyword evidence="3" id="KW-0378">Hydrolase</keyword>
<dbReference type="Pfam" id="PF24827">
    <property type="entry name" value="AstE_AspA_cat"/>
    <property type="match status" value="1"/>
</dbReference>
<accession>A0A430KU97</accession>
<protein>
    <recommendedName>
        <fullName evidence="5">Succinylglutamate desuccinylase/Aspartoacylase catalytic domain-containing protein</fullName>
    </recommendedName>
</protein>
<organism evidence="6 7">
    <name type="scientific">Amphritea opalescens</name>
    <dbReference type="NCBI Taxonomy" id="2490544"/>
    <lineage>
        <taxon>Bacteria</taxon>
        <taxon>Pseudomonadati</taxon>
        <taxon>Pseudomonadota</taxon>
        <taxon>Gammaproteobacteria</taxon>
        <taxon>Oceanospirillales</taxon>
        <taxon>Oceanospirillaceae</taxon>
        <taxon>Amphritea</taxon>
    </lineage>
</organism>
<feature type="domain" description="Succinylglutamate desuccinylase/Aspartoacylase catalytic" evidence="5">
    <location>
        <begin position="45"/>
        <end position="164"/>
    </location>
</feature>
<evidence type="ECO:0000259" key="5">
    <source>
        <dbReference type="Pfam" id="PF24827"/>
    </source>
</evidence>
<keyword evidence="7" id="KW-1185">Reference proteome</keyword>
<evidence type="ECO:0000313" key="7">
    <source>
        <dbReference type="Proteomes" id="UP000283087"/>
    </source>
</evidence>
<keyword evidence="4" id="KW-0862">Zinc</keyword>
<dbReference type="SUPFAM" id="SSF53187">
    <property type="entry name" value="Zn-dependent exopeptidases"/>
    <property type="match status" value="1"/>
</dbReference>
<dbReference type="GO" id="GO:0046872">
    <property type="term" value="F:metal ion binding"/>
    <property type="evidence" value="ECO:0007669"/>
    <property type="project" value="UniProtKB-KW"/>
</dbReference>
<dbReference type="InterPro" id="IPR050178">
    <property type="entry name" value="AspA/AstE_fam"/>
</dbReference>
<dbReference type="GO" id="GO:0016788">
    <property type="term" value="F:hydrolase activity, acting on ester bonds"/>
    <property type="evidence" value="ECO:0007669"/>
    <property type="project" value="InterPro"/>
</dbReference>
<proteinExistence type="predicted"/>
<comment type="cofactor">
    <cofactor evidence="1">
        <name>Zn(2+)</name>
        <dbReference type="ChEBI" id="CHEBI:29105"/>
    </cofactor>
</comment>
<sequence length="328" mass="36330">MTVPPCRFSIAESDAPIELLPRDLSGWRQGNVGVDYVHRLDSGCDGPELVVQALTHGNEICGANALLWLLENQIQPVKGALTLIFANVGAYQTFDPQRPFASRCLDEDMNRIWLPERLNCPDTHETHRAVELLPYIENADSVLDLHSTTFAVAPMLIYPQTAGNTEFAERLGFPFPQLQYDLGSYHRGILISEHQRHAAEGVSLVAECGQHFAKSTSQQALAVALGFIAQHGMLDSAVEIPEWGYAADDLAGYYRIDRVLNAQTEHFRFTESVSGFEQYAKGELIATDDQTLIAAPFDNCTLIMPARVPVAGEEAVTLAERLYQKDEK</sequence>
<dbReference type="Gene3D" id="3.40.630.10">
    <property type="entry name" value="Zn peptidases"/>
    <property type="match status" value="1"/>
</dbReference>
<evidence type="ECO:0000256" key="2">
    <source>
        <dbReference type="ARBA" id="ARBA00022723"/>
    </source>
</evidence>
<evidence type="ECO:0000313" key="6">
    <source>
        <dbReference type="EMBL" id="RTE67072.1"/>
    </source>
</evidence>
<reference evidence="6 7" key="1">
    <citation type="submission" date="2018-11" db="EMBL/GenBank/DDBJ databases">
        <title>The draft genome sequence of Amphritea opalescens ANRC-JH13T.</title>
        <authorList>
            <person name="Fang Z."/>
            <person name="Zhang Y."/>
            <person name="Han X."/>
        </authorList>
    </citation>
    <scope>NUCLEOTIDE SEQUENCE [LARGE SCALE GENOMIC DNA]</scope>
    <source>
        <strain evidence="6 7">ANRC-JH13</strain>
    </source>
</reference>
<keyword evidence="2" id="KW-0479">Metal-binding</keyword>
<dbReference type="AlphaFoldDB" id="A0A430KU97"/>
<evidence type="ECO:0000256" key="3">
    <source>
        <dbReference type="ARBA" id="ARBA00022801"/>
    </source>
</evidence>
<dbReference type="PANTHER" id="PTHR15162">
    <property type="entry name" value="ASPARTOACYLASE"/>
    <property type="match status" value="1"/>
</dbReference>
<evidence type="ECO:0000256" key="1">
    <source>
        <dbReference type="ARBA" id="ARBA00001947"/>
    </source>
</evidence>
<dbReference type="GO" id="GO:0005829">
    <property type="term" value="C:cytosol"/>
    <property type="evidence" value="ECO:0007669"/>
    <property type="project" value="TreeGrafter"/>
</dbReference>
<comment type="caution">
    <text evidence="6">The sequence shown here is derived from an EMBL/GenBank/DDBJ whole genome shotgun (WGS) entry which is preliminary data.</text>
</comment>
<dbReference type="RefSeq" id="WP_126157039.1">
    <property type="nucleotide sequence ID" value="NZ_RQXW01000002.1"/>
</dbReference>
<dbReference type="EMBL" id="RQXW01000002">
    <property type="protein sequence ID" value="RTE67072.1"/>
    <property type="molecule type" value="Genomic_DNA"/>
</dbReference>
<evidence type="ECO:0000256" key="4">
    <source>
        <dbReference type="ARBA" id="ARBA00022833"/>
    </source>
</evidence>
<dbReference type="PANTHER" id="PTHR15162:SF7">
    <property type="entry name" value="SUCCINYLGLUTAMATE DESUCCINYLASE"/>
    <property type="match status" value="1"/>
</dbReference>
<dbReference type="OrthoDB" id="6794856at2"/>
<dbReference type="InterPro" id="IPR055438">
    <property type="entry name" value="AstE_AspA_cat"/>
</dbReference>